<accession>A0A3M6UF20</accession>
<reference evidence="1 2" key="1">
    <citation type="journal article" date="2018" name="Sci. Rep.">
        <title>Comparative analysis of the Pocillopora damicornis genome highlights role of immune system in coral evolution.</title>
        <authorList>
            <person name="Cunning R."/>
            <person name="Bay R.A."/>
            <person name="Gillette P."/>
            <person name="Baker A.C."/>
            <person name="Traylor-Knowles N."/>
        </authorList>
    </citation>
    <scope>NUCLEOTIDE SEQUENCE [LARGE SCALE GENOMIC DNA]</scope>
    <source>
        <strain evidence="1">RSMAS</strain>
        <tissue evidence="1">Whole animal</tissue>
    </source>
</reference>
<dbReference type="Proteomes" id="UP000275408">
    <property type="component" value="Unassembled WGS sequence"/>
</dbReference>
<gene>
    <name evidence="1" type="ORF">pdam_00007945</name>
</gene>
<evidence type="ECO:0000313" key="1">
    <source>
        <dbReference type="EMBL" id="RMX52281.1"/>
    </source>
</evidence>
<organism evidence="1 2">
    <name type="scientific">Pocillopora damicornis</name>
    <name type="common">Cauliflower coral</name>
    <name type="synonym">Millepora damicornis</name>
    <dbReference type="NCBI Taxonomy" id="46731"/>
    <lineage>
        <taxon>Eukaryota</taxon>
        <taxon>Metazoa</taxon>
        <taxon>Cnidaria</taxon>
        <taxon>Anthozoa</taxon>
        <taxon>Hexacorallia</taxon>
        <taxon>Scleractinia</taxon>
        <taxon>Astrocoeniina</taxon>
        <taxon>Pocilloporidae</taxon>
        <taxon>Pocillopora</taxon>
    </lineage>
</organism>
<evidence type="ECO:0008006" key="3">
    <source>
        <dbReference type="Google" id="ProtNLM"/>
    </source>
</evidence>
<comment type="caution">
    <text evidence="1">The sequence shown here is derived from an EMBL/GenBank/DDBJ whole genome shotgun (WGS) entry which is preliminary data.</text>
</comment>
<keyword evidence="2" id="KW-1185">Reference proteome</keyword>
<sequence>MSSLTALYARSLKEDHTVLRISAASAPRFHSFRRTIGLDFAGPVYFRNMYSNKSRVFKAFIAIFTRASPRMVHLELGPDRSTETPLECLWCSISGGELPPMISDSGKTFRGSSSKAFLF</sequence>
<name>A0A3M6UF20_POCDA</name>
<protein>
    <recommendedName>
        <fullName evidence="3">Integrase catalytic domain-containing protein</fullName>
    </recommendedName>
</protein>
<evidence type="ECO:0000313" key="2">
    <source>
        <dbReference type="Proteomes" id="UP000275408"/>
    </source>
</evidence>
<proteinExistence type="predicted"/>
<dbReference type="AlphaFoldDB" id="A0A3M6UF20"/>
<dbReference type="EMBL" id="RCHS01001671">
    <property type="protein sequence ID" value="RMX52281.1"/>
    <property type="molecule type" value="Genomic_DNA"/>
</dbReference>